<feature type="transmembrane region" description="Helical" evidence="2">
    <location>
        <begin position="295"/>
        <end position="316"/>
    </location>
</feature>
<dbReference type="AlphaFoldDB" id="A0AAV9UIG6"/>
<reference evidence="3 4" key="1">
    <citation type="submission" date="2019-10" db="EMBL/GenBank/DDBJ databases">
        <authorList>
            <person name="Palmer J.M."/>
        </authorList>
    </citation>
    <scope>NUCLEOTIDE SEQUENCE [LARGE SCALE GENOMIC DNA]</scope>
    <source>
        <strain evidence="3 4">TWF696</strain>
    </source>
</reference>
<comment type="caution">
    <text evidence="3">The sequence shown here is derived from an EMBL/GenBank/DDBJ whole genome shotgun (WGS) entry which is preliminary data.</text>
</comment>
<keyword evidence="2" id="KW-0812">Transmembrane</keyword>
<accession>A0AAV9UIG6</accession>
<gene>
    <name evidence="3" type="ORF">TWF696_008619</name>
</gene>
<keyword evidence="4" id="KW-1185">Reference proteome</keyword>
<protein>
    <submittedName>
        <fullName evidence="3">Uncharacterized protein</fullName>
    </submittedName>
</protein>
<evidence type="ECO:0000313" key="4">
    <source>
        <dbReference type="Proteomes" id="UP001375240"/>
    </source>
</evidence>
<evidence type="ECO:0000313" key="3">
    <source>
        <dbReference type="EMBL" id="KAK6341547.1"/>
    </source>
</evidence>
<dbReference type="Proteomes" id="UP001375240">
    <property type="component" value="Unassembled WGS sequence"/>
</dbReference>
<name>A0AAV9UIG6_9PEZI</name>
<feature type="region of interest" description="Disordered" evidence="1">
    <location>
        <begin position="177"/>
        <end position="199"/>
    </location>
</feature>
<organism evidence="3 4">
    <name type="scientific">Orbilia brochopaga</name>
    <dbReference type="NCBI Taxonomy" id="3140254"/>
    <lineage>
        <taxon>Eukaryota</taxon>
        <taxon>Fungi</taxon>
        <taxon>Dikarya</taxon>
        <taxon>Ascomycota</taxon>
        <taxon>Pezizomycotina</taxon>
        <taxon>Orbiliomycetes</taxon>
        <taxon>Orbiliales</taxon>
        <taxon>Orbiliaceae</taxon>
        <taxon>Orbilia</taxon>
    </lineage>
</organism>
<dbReference type="EMBL" id="JAVHNQ010000007">
    <property type="protein sequence ID" value="KAK6341547.1"/>
    <property type="molecule type" value="Genomic_DNA"/>
</dbReference>
<evidence type="ECO:0000256" key="2">
    <source>
        <dbReference type="SAM" id="Phobius"/>
    </source>
</evidence>
<proteinExistence type="predicted"/>
<evidence type="ECO:0000256" key="1">
    <source>
        <dbReference type="SAM" id="MobiDB-lite"/>
    </source>
</evidence>
<keyword evidence="2" id="KW-0472">Membrane</keyword>
<sequence>MAGSRLPGPQADGLLAEIPISCNRPAGLPANLKTPTIIGIRSALSLTEDDYHKLCDTITTMLHDADFRNTSLDIHGSTEEERTRFCTAISDSLSSSLAYDPELISKLTVKNKSISPWLLYKLVLLRRKRFKQNVKYEPADISKDETLISVATPSIMSPSMPPPISYADLAFPDSKENVSPMFDERRSRSPSPSKRTFSKIDEAPPIVGKIVHNKSQKVADSEQVVEPAASGGGPALPPTKRIRREATEAAIASVTEPRPDGQKLRVKKQRSDRHALSENAGEITLASARKDNGMALIPAICVTILAVVLGICYVRIQ</sequence>
<keyword evidence="2" id="KW-1133">Transmembrane helix</keyword>